<comment type="similarity">
    <text evidence="1">Belongs to the peptidase M17 family.</text>
</comment>
<keyword evidence="7" id="KW-0464">Manganese</keyword>
<dbReference type="Proteomes" id="UP000595095">
    <property type="component" value="Chromosome"/>
</dbReference>
<keyword evidence="10" id="KW-1185">Reference proteome</keyword>
<dbReference type="Gene3D" id="3.40.630.10">
    <property type="entry name" value="Zn peptidases"/>
    <property type="match status" value="1"/>
</dbReference>
<dbReference type="CDD" id="cd00433">
    <property type="entry name" value="Peptidase_M17"/>
    <property type="match status" value="1"/>
</dbReference>
<dbReference type="RefSeq" id="WP_195811032.1">
    <property type="nucleotide sequence ID" value="NZ_CP064795.1"/>
</dbReference>
<dbReference type="EMBL" id="CP064795">
    <property type="protein sequence ID" value="QPG05951.1"/>
    <property type="molecule type" value="Genomic_DNA"/>
</dbReference>
<evidence type="ECO:0000256" key="4">
    <source>
        <dbReference type="ARBA" id="ARBA00022670"/>
    </source>
</evidence>
<evidence type="ECO:0000313" key="10">
    <source>
        <dbReference type="Proteomes" id="UP000595095"/>
    </source>
</evidence>
<keyword evidence="3" id="KW-0963">Cytoplasm</keyword>
<dbReference type="NCBIfam" id="NF003450">
    <property type="entry name" value="PRK05015.1"/>
    <property type="match status" value="1"/>
</dbReference>
<keyword evidence="5" id="KW-0479">Metal-binding</keyword>
<evidence type="ECO:0000256" key="6">
    <source>
        <dbReference type="ARBA" id="ARBA00022801"/>
    </source>
</evidence>
<evidence type="ECO:0000256" key="1">
    <source>
        <dbReference type="ARBA" id="ARBA00009528"/>
    </source>
</evidence>
<evidence type="ECO:0000256" key="7">
    <source>
        <dbReference type="ARBA" id="ARBA00023211"/>
    </source>
</evidence>
<dbReference type="GO" id="GO:0006508">
    <property type="term" value="P:proteolysis"/>
    <property type="evidence" value="ECO:0007669"/>
    <property type="project" value="UniProtKB-KW"/>
</dbReference>
<dbReference type="GO" id="GO:0005737">
    <property type="term" value="C:cytoplasm"/>
    <property type="evidence" value="ECO:0007669"/>
    <property type="project" value="InterPro"/>
</dbReference>
<protein>
    <submittedName>
        <fullName evidence="9">Aminopeptidase PepB</fullName>
        <ecNumber evidence="9">3.4.11.23</ecNumber>
    </submittedName>
</protein>
<evidence type="ECO:0000256" key="5">
    <source>
        <dbReference type="ARBA" id="ARBA00022723"/>
    </source>
</evidence>
<dbReference type="GO" id="GO:0070006">
    <property type="term" value="F:metalloaminopeptidase activity"/>
    <property type="evidence" value="ECO:0007669"/>
    <property type="project" value="InterPro"/>
</dbReference>
<dbReference type="InterPro" id="IPR011356">
    <property type="entry name" value="Leucine_aapep/pepB"/>
</dbReference>
<dbReference type="KEGG" id="smaa:IT774_01435"/>
<sequence>MTDFEVSLSYEPADQQWGESAPLSMHNSGAVIHLAESADIMRTVAVAARTLDNLNLKQVKLCGDWSFDQQWTFAMSYTRARSPGTIKWADTDDKSRLENHYAAMCFTRQLVNDTPEDLSPENLASRAADWLKELGGEHVNVSMTTGEALKDAGWMGIYNVGRGSERPPVLLEVDYNPTGDPQAPVDAVLVGKGITFDSGGYSIKSSEGMLDMKCDMGGAATVTGALGLAITSGLKKRVTLLLCCAENLISGHAYKLGDVITYKNGVTVEVVNTDAEGRLVLADGLLRAGELGTPLIIDAATLTGAAMVALGKDYHGVFSMDEQARNKMLDAARAENEKFWPLPLEPFHKNRCPSAFADTANSVAQKGGGGGGASNAAGFLARFVNPEGKGWVHLDLAAAYQGGATAELPVGATAKGIRSIARMIQDF</sequence>
<gene>
    <name evidence="9" type="primary">pepB</name>
    <name evidence="9" type="ORF">IT774_01435</name>
</gene>
<dbReference type="PROSITE" id="PS00631">
    <property type="entry name" value="CYTOSOL_AP"/>
    <property type="match status" value="1"/>
</dbReference>
<evidence type="ECO:0000256" key="3">
    <source>
        <dbReference type="ARBA" id="ARBA00022490"/>
    </source>
</evidence>
<name>A0A7S9DXS7_9ALTE</name>
<dbReference type="Pfam" id="PF12404">
    <property type="entry name" value="DUF3663"/>
    <property type="match status" value="1"/>
</dbReference>
<dbReference type="InterPro" id="IPR000819">
    <property type="entry name" value="Peptidase_M17_C"/>
</dbReference>
<dbReference type="SUPFAM" id="SSF53187">
    <property type="entry name" value="Zn-dependent exopeptidases"/>
    <property type="match status" value="1"/>
</dbReference>
<evidence type="ECO:0000313" key="9">
    <source>
        <dbReference type="EMBL" id="QPG05951.1"/>
    </source>
</evidence>
<keyword evidence="2 9" id="KW-0031">Aminopeptidase</keyword>
<reference evidence="9 10" key="1">
    <citation type="submission" date="2020-11" db="EMBL/GenBank/DDBJ databases">
        <title>Complete genome sequence for Salinimonas sp. strain G2-b.</title>
        <authorList>
            <person name="Park S.-J."/>
        </authorList>
    </citation>
    <scope>NUCLEOTIDE SEQUENCE [LARGE SCALE GENOMIC DNA]</scope>
    <source>
        <strain evidence="9 10">G2-b</strain>
    </source>
</reference>
<dbReference type="InterPro" id="IPR047620">
    <property type="entry name" value="M17_PepB-like_N"/>
</dbReference>
<feature type="domain" description="Cytosol aminopeptidase" evidence="8">
    <location>
        <begin position="272"/>
        <end position="279"/>
    </location>
</feature>
<proteinExistence type="inferred from homology"/>
<keyword evidence="6 9" id="KW-0378">Hydrolase</keyword>
<organism evidence="9 10">
    <name type="scientific">Salinimonas marina</name>
    <dbReference type="NCBI Taxonomy" id="2785918"/>
    <lineage>
        <taxon>Bacteria</taxon>
        <taxon>Pseudomonadati</taxon>
        <taxon>Pseudomonadota</taxon>
        <taxon>Gammaproteobacteria</taxon>
        <taxon>Alteromonadales</taxon>
        <taxon>Alteromonadaceae</taxon>
        <taxon>Alteromonas/Salinimonas group</taxon>
        <taxon>Salinimonas</taxon>
    </lineage>
</organism>
<dbReference type="AlphaFoldDB" id="A0A7S9DXS7"/>
<keyword evidence="4" id="KW-0645">Protease</keyword>
<dbReference type="PANTHER" id="PTHR11963">
    <property type="entry name" value="LEUCINE AMINOPEPTIDASE-RELATED"/>
    <property type="match status" value="1"/>
</dbReference>
<evidence type="ECO:0000256" key="2">
    <source>
        <dbReference type="ARBA" id="ARBA00022438"/>
    </source>
</evidence>
<dbReference type="PRINTS" id="PR00481">
    <property type="entry name" value="LAMNOPPTDASE"/>
</dbReference>
<dbReference type="PIRSF" id="PIRSF036388">
    <property type="entry name" value="Ctsl_amnpptdse_B"/>
    <property type="match status" value="1"/>
</dbReference>
<dbReference type="PANTHER" id="PTHR11963:SF20">
    <property type="entry name" value="PEPTIDASE B"/>
    <property type="match status" value="1"/>
</dbReference>
<dbReference type="Pfam" id="PF00883">
    <property type="entry name" value="Peptidase_M17"/>
    <property type="match status" value="1"/>
</dbReference>
<dbReference type="EC" id="3.4.11.23" evidence="9"/>
<dbReference type="InterPro" id="IPR008330">
    <property type="entry name" value="Pept_M17_PepB"/>
</dbReference>
<evidence type="ECO:0000259" key="8">
    <source>
        <dbReference type="PROSITE" id="PS00631"/>
    </source>
</evidence>
<dbReference type="GO" id="GO:0030145">
    <property type="term" value="F:manganese ion binding"/>
    <property type="evidence" value="ECO:0007669"/>
    <property type="project" value="InterPro"/>
</dbReference>
<accession>A0A7S9DXS7</accession>